<dbReference type="SMART" id="SM00278">
    <property type="entry name" value="HhH1"/>
    <property type="match status" value="2"/>
</dbReference>
<dbReference type="RefSeq" id="WP_180848515.1">
    <property type="nucleotide sequence ID" value="NZ_CP047418.1"/>
</dbReference>
<evidence type="ECO:0000256" key="2">
    <source>
        <dbReference type="ARBA" id="ARBA00022763"/>
    </source>
</evidence>
<evidence type="ECO:0000256" key="1">
    <source>
        <dbReference type="ARBA" id="ARBA00022490"/>
    </source>
</evidence>
<evidence type="ECO:0000313" key="8">
    <source>
        <dbReference type="EMBL" id="QLL78244.1"/>
    </source>
</evidence>
<evidence type="ECO:0000259" key="7">
    <source>
        <dbReference type="SMART" id="SM00278"/>
    </source>
</evidence>
<keyword evidence="1 6" id="KW-0963">Cytoplasm</keyword>
<comment type="subunit">
    <text evidence="6">Homotetramer. Forms an RuvA(8)-RuvB(12)-Holliday junction (HJ) complex. HJ DNA is sandwiched between 2 RuvA tetramers; dsDNA enters through RuvA and exits via RuvB. An RuvB hexamer assembles on each DNA strand where it exits the tetramer. Each RuvB hexamer is contacted by two RuvA subunits (via domain III) on 2 adjacent RuvB subunits; this complex drives branch migration. In the full resolvosome a probable DNA-RuvA(4)-RuvB(12)-RuvC(2) complex forms which resolves the HJ.</text>
</comment>
<dbReference type="HAMAP" id="MF_00031">
    <property type="entry name" value="DNA_HJ_migration_RuvA"/>
    <property type="match status" value="1"/>
</dbReference>
<comment type="similarity">
    <text evidence="6">Belongs to the RuvA family.</text>
</comment>
<evidence type="ECO:0000256" key="6">
    <source>
        <dbReference type="HAMAP-Rule" id="MF_00031"/>
    </source>
</evidence>
<keyword evidence="5 6" id="KW-0234">DNA repair</keyword>
<protein>
    <recommendedName>
        <fullName evidence="6">Holliday junction branch migration complex subunit RuvA</fullName>
    </recommendedName>
</protein>
<dbReference type="InterPro" id="IPR011114">
    <property type="entry name" value="RuvA_C"/>
</dbReference>
<dbReference type="Pfam" id="PF01330">
    <property type="entry name" value="RuvA_N"/>
    <property type="match status" value="1"/>
</dbReference>
<dbReference type="GO" id="GO:0005737">
    <property type="term" value="C:cytoplasm"/>
    <property type="evidence" value="ECO:0007669"/>
    <property type="project" value="UniProtKB-SubCell"/>
</dbReference>
<dbReference type="AlphaFoldDB" id="A0A7H9EKP0"/>
<dbReference type="CDD" id="cd14332">
    <property type="entry name" value="UBA_RuvA_C"/>
    <property type="match status" value="1"/>
</dbReference>
<dbReference type="InterPro" id="IPR036267">
    <property type="entry name" value="RuvA_C_sf"/>
</dbReference>
<dbReference type="InterPro" id="IPR010994">
    <property type="entry name" value="RuvA_2-like"/>
</dbReference>
<dbReference type="Pfam" id="PF14520">
    <property type="entry name" value="HHH_5"/>
    <property type="match status" value="1"/>
</dbReference>
<proteinExistence type="inferred from homology"/>
<keyword evidence="2 6" id="KW-0227">DNA damage</keyword>
<dbReference type="InterPro" id="IPR013849">
    <property type="entry name" value="DNA_helicase_Holl-junc_RuvA_I"/>
</dbReference>
<evidence type="ECO:0000313" key="9">
    <source>
        <dbReference type="Proteomes" id="UP000510886"/>
    </source>
</evidence>
<dbReference type="GO" id="GO:0006310">
    <property type="term" value="P:DNA recombination"/>
    <property type="evidence" value="ECO:0007669"/>
    <property type="project" value="UniProtKB-UniRule"/>
</dbReference>
<dbReference type="Proteomes" id="UP000510886">
    <property type="component" value="Chromosome"/>
</dbReference>
<dbReference type="InterPro" id="IPR000085">
    <property type="entry name" value="RuvA"/>
</dbReference>
<dbReference type="SUPFAM" id="SSF47781">
    <property type="entry name" value="RuvA domain 2-like"/>
    <property type="match status" value="1"/>
</dbReference>
<accession>A0A7H9EKP0</accession>
<evidence type="ECO:0000256" key="3">
    <source>
        <dbReference type="ARBA" id="ARBA00023125"/>
    </source>
</evidence>
<feature type="domain" description="Helix-hairpin-helix DNA-binding motif class 1" evidence="7">
    <location>
        <begin position="71"/>
        <end position="90"/>
    </location>
</feature>
<dbReference type="KEGG" id="lsw:GTO87_06280"/>
<sequence length="201" mass="22213">MYEYFIGKITDVTPYYIVINVGGVGYRVLVANPFRYTATNDDQKVYVYQAVRDNDISLYGFQTFDEKQLFIKLLSVSGIGPKSALAILANEDHSGLINAINTNNDKFLTKFPGIGKKTAQQIILDLKGKMKEITPANLVGQQALDVTPTDASPALRESLEALASLGYTKTDIKKVGKQLQNFAGKDTNEYLSQALHLLNNK</sequence>
<name>A0A7H9EKP0_9LACO</name>
<reference evidence="8 9" key="1">
    <citation type="submission" date="2020-01" db="EMBL/GenBank/DDBJ databases">
        <title>Complete and circular genome sequences of six lactobacillus isolates from horses.</title>
        <authorList>
            <person name="Hassan H.M."/>
        </authorList>
    </citation>
    <scope>NUCLEOTIDE SEQUENCE [LARGE SCALE GENOMIC DNA]</scope>
    <source>
        <strain evidence="8 9">1A</strain>
    </source>
</reference>
<comment type="domain">
    <text evidence="6">Has three domains with a flexible linker between the domains II and III and assumes an 'L' shape. Domain III is highly mobile and contacts RuvB.</text>
</comment>
<dbReference type="Gene3D" id="1.10.150.20">
    <property type="entry name" value="5' to 3' exonuclease, C-terminal subdomain"/>
    <property type="match status" value="1"/>
</dbReference>
<dbReference type="Gene3D" id="2.40.50.140">
    <property type="entry name" value="Nucleic acid-binding proteins"/>
    <property type="match status" value="1"/>
</dbReference>
<comment type="function">
    <text evidence="6">The RuvA-RuvB-RuvC complex processes Holliday junction (HJ) DNA during genetic recombination and DNA repair, while the RuvA-RuvB complex plays an important role in the rescue of blocked DNA replication forks via replication fork reversal (RFR). RuvA specifically binds to HJ cruciform DNA, conferring on it an open structure. The RuvB hexamer acts as an ATP-dependent pump, pulling dsDNA into and through the RuvAB complex. HJ branch migration allows RuvC to scan DNA until it finds its consensus sequence, where it cleaves and resolves the cruciform DNA.</text>
</comment>
<dbReference type="InterPro" id="IPR003583">
    <property type="entry name" value="Hlx-hairpin-Hlx_DNA-bd_motif"/>
</dbReference>
<feature type="region of interest" description="Domain III" evidence="6">
    <location>
        <begin position="151"/>
        <end position="201"/>
    </location>
</feature>
<keyword evidence="8" id="KW-0378">Hydrolase</keyword>
<organism evidence="8 9">
    <name type="scientific">Ligilactobacillus saerimneri</name>
    <dbReference type="NCBI Taxonomy" id="228229"/>
    <lineage>
        <taxon>Bacteria</taxon>
        <taxon>Bacillati</taxon>
        <taxon>Bacillota</taxon>
        <taxon>Bacilli</taxon>
        <taxon>Lactobacillales</taxon>
        <taxon>Lactobacillaceae</taxon>
        <taxon>Ligilactobacillus</taxon>
    </lineage>
</organism>
<evidence type="ECO:0000256" key="4">
    <source>
        <dbReference type="ARBA" id="ARBA00023172"/>
    </source>
</evidence>
<dbReference type="GO" id="GO:0006281">
    <property type="term" value="P:DNA repair"/>
    <property type="evidence" value="ECO:0007669"/>
    <property type="project" value="UniProtKB-UniRule"/>
</dbReference>
<dbReference type="GO" id="GO:0009379">
    <property type="term" value="C:Holliday junction helicase complex"/>
    <property type="evidence" value="ECO:0007669"/>
    <property type="project" value="InterPro"/>
</dbReference>
<dbReference type="SUPFAM" id="SSF50249">
    <property type="entry name" value="Nucleic acid-binding proteins"/>
    <property type="match status" value="1"/>
</dbReference>
<keyword evidence="3 6" id="KW-0238">DNA-binding</keyword>
<dbReference type="GO" id="GO:0048476">
    <property type="term" value="C:Holliday junction resolvase complex"/>
    <property type="evidence" value="ECO:0007669"/>
    <property type="project" value="UniProtKB-UniRule"/>
</dbReference>
<feature type="domain" description="Helix-hairpin-helix DNA-binding motif class 1" evidence="7">
    <location>
        <begin position="106"/>
        <end position="125"/>
    </location>
</feature>
<dbReference type="SUPFAM" id="SSF46929">
    <property type="entry name" value="DNA helicase RuvA subunit, C-terminal domain"/>
    <property type="match status" value="1"/>
</dbReference>
<dbReference type="NCBIfam" id="TIGR00084">
    <property type="entry name" value="ruvA"/>
    <property type="match status" value="1"/>
</dbReference>
<dbReference type="InterPro" id="IPR012340">
    <property type="entry name" value="NA-bd_OB-fold"/>
</dbReference>
<comment type="caution">
    <text evidence="6">Lacks conserved residue(s) required for the propagation of feature annotation.</text>
</comment>
<dbReference type="Pfam" id="PF07499">
    <property type="entry name" value="RuvA_C"/>
    <property type="match status" value="1"/>
</dbReference>
<dbReference type="GO" id="GO:0005524">
    <property type="term" value="F:ATP binding"/>
    <property type="evidence" value="ECO:0007669"/>
    <property type="project" value="InterPro"/>
</dbReference>
<keyword evidence="4 6" id="KW-0233">DNA recombination</keyword>
<gene>
    <name evidence="6 8" type="primary">ruvA</name>
    <name evidence="8" type="ORF">GTO87_06280</name>
</gene>
<dbReference type="EMBL" id="CP047418">
    <property type="protein sequence ID" value="QLL78244.1"/>
    <property type="molecule type" value="Genomic_DNA"/>
</dbReference>
<evidence type="ECO:0000256" key="5">
    <source>
        <dbReference type="ARBA" id="ARBA00023204"/>
    </source>
</evidence>
<dbReference type="GO" id="GO:0000400">
    <property type="term" value="F:four-way junction DNA binding"/>
    <property type="evidence" value="ECO:0007669"/>
    <property type="project" value="UniProtKB-UniRule"/>
</dbReference>
<dbReference type="GO" id="GO:0009378">
    <property type="term" value="F:four-way junction helicase activity"/>
    <property type="evidence" value="ECO:0007669"/>
    <property type="project" value="InterPro"/>
</dbReference>
<comment type="subcellular location">
    <subcellularLocation>
        <location evidence="6">Cytoplasm</location>
    </subcellularLocation>
</comment>
<dbReference type="GO" id="GO:0016787">
    <property type="term" value="F:hydrolase activity"/>
    <property type="evidence" value="ECO:0007669"/>
    <property type="project" value="UniProtKB-KW"/>
</dbReference>